<evidence type="ECO:0000313" key="2">
    <source>
        <dbReference type="EMBL" id="KAK3744715.1"/>
    </source>
</evidence>
<comment type="caution">
    <text evidence="2">The sequence shown here is derived from an EMBL/GenBank/DDBJ whole genome shotgun (WGS) entry which is preliminary data.</text>
</comment>
<keyword evidence="3" id="KW-1185">Reference proteome</keyword>
<feature type="region of interest" description="Disordered" evidence="1">
    <location>
        <begin position="1"/>
        <end position="31"/>
    </location>
</feature>
<evidence type="ECO:0000256" key="1">
    <source>
        <dbReference type="SAM" id="MobiDB-lite"/>
    </source>
</evidence>
<gene>
    <name evidence="2" type="ORF">RRG08_062364</name>
</gene>
<dbReference type="AlphaFoldDB" id="A0AAE0YH17"/>
<reference evidence="2" key="1">
    <citation type="journal article" date="2023" name="G3 (Bethesda)">
        <title>A reference genome for the long-term kleptoplast-retaining sea slug Elysia crispata morphotype clarki.</title>
        <authorList>
            <person name="Eastman K.E."/>
            <person name="Pendleton A.L."/>
            <person name="Shaikh M.A."/>
            <person name="Suttiyut T."/>
            <person name="Ogas R."/>
            <person name="Tomko P."/>
            <person name="Gavelis G."/>
            <person name="Widhalm J.R."/>
            <person name="Wisecaver J.H."/>
        </authorList>
    </citation>
    <scope>NUCLEOTIDE SEQUENCE</scope>
    <source>
        <strain evidence="2">ECLA1</strain>
    </source>
</reference>
<proteinExistence type="predicted"/>
<protein>
    <submittedName>
        <fullName evidence="2">Uncharacterized protein</fullName>
    </submittedName>
</protein>
<feature type="compositionally biased region" description="Basic and acidic residues" evidence="1">
    <location>
        <begin position="215"/>
        <end position="233"/>
    </location>
</feature>
<sequence>MNTENDGQKKRKKRNILNNVEKQQGEKEEEEEDIWRGWRRSGGGVEAEFKGGIEAEKVSSNLHMWAISFIRSLFHRLALSSKGELQPPQVCFILHKLSFSKDELYPPKVSSNLHRTGGLYPSLSSLFHRLALSSKGIGQPPAAAVMQDKQRKGLVLLIKVLTYSGFPFTELLTLQPRLFRINYILLSRSGELFDRDCLDSRGRNLPPLPQFSTSDTKKELLRSGQKPEPENKDSPPSPVYFPACETAEIVRYLHSAHDRYDRLFLSLLQQEVLRSPAGKVSVSEDVQVRLDKAVILDAVFTRAGQDSFRVSSANVERQIRNSRF</sequence>
<name>A0AAE0YH17_9GAST</name>
<organism evidence="2 3">
    <name type="scientific">Elysia crispata</name>
    <name type="common">lettuce slug</name>
    <dbReference type="NCBI Taxonomy" id="231223"/>
    <lineage>
        <taxon>Eukaryota</taxon>
        <taxon>Metazoa</taxon>
        <taxon>Spiralia</taxon>
        <taxon>Lophotrochozoa</taxon>
        <taxon>Mollusca</taxon>
        <taxon>Gastropoda</taxon>
        <taxon>Heterobranchia</taxon>
        <taxon>Euthyneura</taxon>
        <taxon>Panpulmonata</taxon>
        <taxon>Sacoglossa</taxon>
        <taxon>Placobranchoidea</taxon>
        <taxon>Plakobranchidae</taxon>
        <taxon>Elysia</taxon>
    </lineage>
</organism>
<dbReference type="EMBL" id="JAWDGP010006253">
    <property type="protein sequence ID" value="KAK3744715.1"/>
    <property type="molecule type" value="Genomic_DNA"/>
</dbReference>
<feature type="region of interest" description="Disordered" evidence="1">
    <location>
        <begin position="204"/>
        <end position="239"/>
    </location>
</feature>
<dbReference type="Proteomes" id="UP001283361">
    <property type="component" value="Unassembled WGS sequence"/>
</dbReference>
<accession>A0AAE0YH17</accession>
<evidence type="ECO:0000313" key="3">
    <source>
        <dbReference type="Proteomes" id="UP001283361"/>
    </source>
</evidence>